<reference evidence="2" key="1">
    <citation type="journal article" date="2020" name="mSystems">
        <title>Genome- and Community-Level Interaction Insights into Carbon Utilization and Element Cycling Functions of Hydrothermarchaeota in Hydrothermal Sediment.</title>
        <authorList>
            <person name="Zhou Z."/>
            <person name="Liu Y."/>
            <person name="Xu W."/>
            <person name="Pan J."/>
            <person name="Luo Z.H."/>
            <person name="Li M."/>
        </authorList>
    </citation>
    <scope>NUCLEOTIDE SEQUENCE [LARGE SCALE GENOMIC DNA]</scope>
    <source>
        <strain evidence="2">SpSt-258</strain>
    </source>
</reference>
<evidence type="ECO:0008006" key="3">
    <source>
        <dbReference type="Google" id="ProtNLM"/>
    </source>
</evidence>
<evidence type="ECO:0000256" key="1">
    <source>
        <dbReference type="SAM" id="Coils"/>
    </source>
</evidence>
<accession>A0A7V0Z578</accession>
<comment type="caution">
    <text evidence="2">The sequence shown here is derived from an EMBL/GenBank/DDBJ whole genome shotgun (WGS) entry which is preliminary data.</text>
</comment>
<feature type="coiled-coil region" evidence="1">
    <location>
        <begin position="24"/>
        <end position="58"/>
    </location>
</feature>
<protein>
    <recommendedName>
        <fullName evidence="3">Cell division protein FtsL</fullName>
    </recommendedName>
</protein>
<sequence>MRFLLIFLLGILYLFGLVYIESELVKFNIRKENLKNQVQELKNEKANLMAKVASLSNLARIEAEAKKHDFIFPAKDDILGVIK</sequence>
<name>A0A7V0Z578_UNCW3</name>
<dbReference type="EMBL" id="DSKY01000013">
    <property type="protein sequence ID" value="HDY58807.1"/>
    <property type="molecule type" value="Genomic_DNA"/>
</dbReference>
<evidence type="ECO:0000313" key="2">
    <source>
        <dbReference type="EMBL" id="HDY58807.1"/>
    </source>
</evidence>
<organism evidence="2">
    <name type="scientific">candidate division WOR-3 bacterium</name>
    <dbReference type="NCBI Taxonomy" id="2052148"/>
    <lineage>
        <taxon>Bacteria</taxon>
        <taxon>Bacteria division WOR-3</taxon>
    </lineage>
</organism>
<proteinExistence type="predicted"/>
<gene>
    <name evidence="2" type="ORF">ENP86_04555</name>
</gene>
<keyword evidence="1" id="KW-0175">Coiled coil</keyword>
<dbReference type="AlphaFoldDB" id="A0A7V0Z578"/>